<accession>A0ABV2Q9R2</accession>
<keyword evidence="2" id="KW-0378">Hydrolase</keyword>
<sequence length="142" mass="14991">MDLDDSAGSPKAAPEGFSDYHATSEFMRQVGPVYARVESDNTVTVALFVRASHLNSHAVAHGGMIATVVDSALGFNASRIAGVPTVTANLSITYLSGAKEGDWLELAVQINRSGQRLVFLSCTGRVGHKTIVKADAVFAVKK</sequence>
<dbReference type="PANTHER" id="PTHR21660:SF1">
    <property type="entry name" value="ACYL-COENZYME A THIOESTERASE 13"/>
    <property type="match status" value="1"/>
</dbReference>
<evidence type="ECO:0000313" key="5">
    <source>
        <dbReference type="Proteomes" id="UP001549320"/>
    </source>
</evidence>
<evidence type="ECO:0000256" key="1">
    <source>
        <dbReference type="ARBA" id="ARBA00008324"/>
    </source>
</evidence>
<dbReference type="InterPro" id="IPR029069">
    <property type="entry name" value="HotDog_dom_sf"/>
</dbReference>
<dbReference type="Pfam" id="PF03061">
    <property type="entry name" value="4HBT"/>
    <property type="match status" value="1"/>
</dbReference>
<evidence type="ECO:0000259" key="3">
    <source>
        <dbReference type="Pfam" id="PF03061"/>
    </source>
</evidence>
<feature type="domain" description="Thioesterase" evidence="3">
    <location>
        <begin position="59"/>
        <end position="125"/>
    </location>
</feature>
<dbReference type="InterPro" id="IPR039298">
    <property type="entry name" value="ACOT13"/>
</dbReference>
<dbReference type="EMBL" id="JBEPSH010000005">
    <property type="protein sequence ID" value="MET4577672.1"/>
    <property type="molecule type" value="Genomic_DNA"/>
</dbReference>
<keyword evidence="5" id="KW-1185">Reference proteome</keyword>
<dbReference type="PANTHER" id="PTHR21660">
    <property type="entry name" value="THIOESTERASE SUPERFAMILY MEMBER-RELATED"/>
    <property type="match status" value="1"/>
</dbReference>
<gene>
    <name evidence="4" type="ORF">ABIE13_002783</name>
</gene>
<dbReference type="SUPFAM" id="SSF54637">
    <property type="entry name" value="Thioesterase/thiol ester dehydrase-isomerase"/>
    <property type="match status" value="1"/>
</dbReference>
<dbReference type="InterPro" id="IPR006683">
    <property type="entry name" value="Thioestr_dom"/>
</dbReference>
<reference evidence="4 5" key="1">
    <citation type="submission" date="2024-06" db="EMBL/GenBank/DDBJ databases">
        <title>Sorghum-associated microbial communities from plants grown in Nebraska, USA.</title>
        <authorList>
            <person name="Schachtman D."/>
        </authorList>
    </citation>
    <scope>NUCLEOTIDE SEQUENCE [LARGE SCALE GENOMIC DNA]</scope>
    <source>
        <strain evidence="4 5">2709</strain>
    </source>
</reference>
<evidence type="ECO:0000256" key="2">
    <source>
        <dbReference type="ARBA" id="ARBA00022801"/>
    </source>
</evidence>
<name>A0ABV2Q9R2_9BURK</name>
<organism evidence="4 5">
    <name type="scientific">Ottowia thiooxydans</name>
    <dbReference type="NCBI Taxonomy" id="219182"/>
    <lineage>
        <taxon>Bacteria</taxon>
        <taxon>Pseudomonadati</taxon>
        <taxon>Pseudomonadota</taxon>
        <taxon>Betaproteobacteria</taxon>
        <taxon>Burkholderiales</taxon>
        <taxon>Comamonadaceae</taxon>
        <taxon>Ottowia</taxon>
    </lineage>
</organism>
<dbReference type="Proteomes" id="UP001549320">
    <property type="component" value="Unassembled WGS sequence"/>
</dbReference>
<comment type="caution">
    <text evidence="4">The sequence shown here is derived from an EMBL/GenBank/DDBJ whole genome shotgun (WGS) entry which is preliminary data.</text>
</comment>
<evidence type="ECO:0000313" key="4">
    <source>
        <dbReference type="EMBL" id="MET4577672.1"/>
    </source>
</evidence>
<proteinExistence type="inferred from homology"/>
<dbReference type="RefSeq" id="WP_354444248.1">
    <property type="nucleotide sequence ID" value="NZ_JBEPSH010000005.1"/>
</dbReference>
<comment type="similarity">
    <text evidence="1">Belongs to the thioesterase PaaI family.</text>
</comment>
<dbReference type="Gene3D" id="3.10.129.10">
    <property type="entry name" value="Hotdog Thioesterase"/>
    <property type="match status" value="1"/>
</dbReference>
<protein>
    <submittedName>
        <fullName evidence="4">Uncharacterized protein (TIGR00369 family)</fullName>
    </submittedName>
</protein>
<dbReference type="CDD" id="cd03443">
    <property type="entry name" value="PaaI_thioesterase"/>
    <property type="match status" value="1"/>
</dbReference>